<evidence type="ECO:0000313" key="7">
    <source>
        <dbReference type="Proteomes" id="UP001202180"/>
    </source>
</evidence>
<dbReference type="PANTHER" id="PTHR12631:SF8">
    <property type="entry name" value="ALPHA-L-IDURONIDASE"/>
    <property type="match status" value="1"/>
</dbReference>
<reference evidence="6 7" key="1">
    <citation type="submission" date="2022-04" db="EMBL/GenBank/DDBJ databases">
        <title>Spirosoma sp. strain RP8 genome sequencing and assembly.</title>
        <authorList>
            <person name="Jung Y."/>
        </authorList>
    </citation>
    <scope>NUCLEOTIDE SEQUENCE [LARGE SCALE GENOMIC DNA]</scope>
    <source>
        <strain evidence="6 7">RP8</strain>
    </source>
</reference>
<evidence type="ECO:0000313" key="6">
    <source>
        <dbReference type="EMBL" id="MCK8494912.1"/>
    </source>
</evidence>
<keyword evidence="3" id="KW-0326">Glycosidase</keyword>
<dbReference type="Gene3D" id="2.60.40.1500">
    <property type="entry name" value="Glycosyl hydrolase domain, family 39"/>
    <property type="match status" value="1"/>
</dbReference>
<feature type="signal peptide" evidence="4">
    <location>
        <begin position="1"/>
        <end position="32"/>
    </location>
</feature>
<keyword evidence="2" id="KW-0378">Hydrolase</keyword>
<feature type="domain" description="Glycosyl hydrolases family 39 N-terminal catalytic" evidence="5">
    <location>
        <begin position="39"/>
        <end position="536"/>
    </location>
</feature>
<feature type="chain" id="PRO_5047528965" evidence="4">
    <location>
        <begin position="33"/>
        <end position="573"/>
    </location>
</feature>
<gene>
    <name evidence="6" type="ORF">M0L20_23785</name>
</gene>
<evidence type="ECO:0000259" key="5">
    <source>
        <dbReference type="Pfam" id="PF01229"/>
    </source>
</evidence>
<dbReference type="Pfam" id="PF01229">
    <property type="entry name" value="Glyco_hydro_39"/>
    <property type="match status" value="1"/>
</dbReference>
<name>A0ABT0HRU3_9BACT</name>
<dbReference type="InterPro" id="IPR051923">
    <property type="entry name" value="Glycosyl_Hydrolase_39"/>
</dbReference>
<evidence type="ECO:0000256" key="1">
    <source>
        <dbReference type="ARBA" id="ARBA00008875"/>
    </source>
</evidence>
<dbReference type="Gene3D" id="3.20.20.80">
    <property type="entry name" value="Glycosidases"/>
    <property type="match status" value="1"/>
</dbReference>
<dbReference type="PRINTS" id="PR00745">
    <property type="entry name" value="GLHYDRLASE39"/>
</dbReference>
<protein>
    <submittedName>
        <fullName evidence="6">Beta-xylosidase</fullName>
    </submittedName>
</protein>
<comment type="similarity">
    <text evidence="1">Belongs to the glycosyl hydrolase 39 family.</text>
</comment>
<dbReference type="InterPro" id="IPR017853">
    <property type="entry name" value="GH"/>
</dbReference>
<dbReference type="InterPro" id="IPR049166">
    <property type="entry name" value="GH39_cat"/>
</dbReference>
<evidence type="ECO:0000256" key="4">
    <source>
        <dbReference type="SAM" id="SignalP"/>
    </source>
</evidence>
<keyword evidence="7" id="KW-1185">Reference proteome</keyword>
<dbReference type="SUPFAM" id="SSF51445">
    <property type="entry name" value="(Trans)glycosidases"/>
    <property type="match status" value="1"/>
</dbReference>
<evidence type="ECO:0000256" key="2">
    <source>
        <dbReference type="ARBA" id="ARBA00022801"/>
    </source>
</evidence>
<organism evidence="6 7">
    <name type="scientific">Spirosoma liriopis</name>
    <dbReference type="NCBI Taxonomy" id="2937440"/>
    <lineage>
        <taxon>Bacteria</taxon>
        <taxon>Pseudomonadati</taxon>
        <taxon>Bacteroidota</taxon>
        <taxon>Cytophagia</taxon>
        <taxon>Cytophagales</taxon>
        <taxon>Cytophagaceae</taxon>
        <taxon>Spirosoma</taxon>
    </lineage>
</organism>
<proteinExistence type="inferred from homology"/>
<comment type="caution">
    <text evidence="6">The sequence shown here is derived from an EMBL/GenBank/DDBJ whole genome shotgun (WGS) entry which is preliminary data.</text>
</comment>
<dbReference type="PANTHER" id="PTHR12631">
    <property type="entry name" value="ALPHA-L-IDURONIDASE"/>
    <property type="match status" value="1"/>
</dbReference>
<accession>A0ABT0HRU3</accession>
<dbReference type="InterPro" id="IPR000514">
    <property type="entry name" value="Glyco_hydro_39"/>
</dbReference>
<keyword evidence="4" id="KW-0732">Signal</keyword>
<evidence type="ECO:0000256" key="3">
    <source>
        <dbReference type="ARBA" id="ARBA00023295"/>
    </source>
</evidence>
<sequence>MNQLKIKFRRVSSALLLSTLYLTTLTNCLAQANGEKPVTIQVDLAKSMGPLKPIWAWFGYDEPNYTYMKDGKKLLTELSTIGKAPVYVRVHSLLVTGDGEAALKWGSTNAYTEDANGKPVYNWTIVDKIFDTFIQRGMKPIAQIGFMPQALSVKPEPYRHHWKPGDNYNDIYLGWAYPPKDYNKWAELVYQWVKHSVKRYGQKEVESWYWELWNEPNISYWKGTVDEYIKLYDYTADAVKRALPTARIGGPEVTGPGWEGSRKFFIPFMEHVVNGKNYVTGETGSPIDFITFHAKGAPKVVDGHVQMNMGTQLRDIDKGFEIVASYPKLKNLPIIIGESDPEGCAACSEDVNPENAYRNGTMYSSYTAASFARKYDLAQARSVNLAGAVTWAFEFENQPWFRGFRDLATNGVDKPVLNVFRMFGMMPTTRVEVKNDLAYDYVRVRDESVRKEADINALASKNNESAAVMVWNYHDDNVAGPDASVSLRLSGLPNKGVTVHHYRIDQKFSNSYEAWKKMGSPKTPTKEQIAELEKAGQLQQFAAPQRLQVTNQEATLNFALPRQGVSLLKLTWD</sequence>
<dbReference type="Proteomes" id="UP001202180">
    <property type="component" value="Unassembled WGS sequence"/>
</dbReference>
<dbReference type="RefSeq" id="WP_248479531.1">
    <property type="nucleotide sequence ID" value="NZ_JALPRF010000005.1"/>
</dbReference>
<dbReference type="SUPFAM" id="SSF51011">
    <property type="entry name" value="Glycosyl hydrolase domain"/>
    <property type="match status" value="1"/>
</dbReference>
<dbReference type="EMBL" id="JALPRF010000005">
    <property type="protein sequence ID" value="MCK8494912.1"/>
    <property type="molecule type" value="Genomic_DNA"/>
</dbReference>